<name>I7J0W7_9LACO</name>
<dbReference type="PANTHER" id="PTHR47505:SF1">
    <property type="entry name" value="DNA UTILIZATION PROTEIN YHGH"/>
    <property type="match status" value="1"/>
</dbReference>
<accession>I7J0W7</accession>
<sequence>MNICLLCKQKFLPEISYLSIFSFEKQNLSQICRHCRKQFTKLGEFRCKICDRTMEKVGICLDCQNWQKMYQGKTLKNYALYRYNPAFHDVMVQYKRYGDYQMRQLLQELCYQALEEKNYDFYVPIPTSTEHKERRKFDTIEAIYEDLLPLTKLLIKKDHMGAQGEKNKQERMKSPQSFKISPKFSEFDQSGNYKDKKILLLDDIYTTGRTLYHARDCISRAFGGFLIESFTICR</sequence>
<comment type="similarity">
    <text evidence="1">Belongs to the ComF/GntX family.</text>
</comment>
<dbReference type="InterPro" id="IPR029057">
    <property type="entry name" value="PRTase-like"/>
</dbReference>
<dbReference type="SUPFAM" id="SSF53271">
    <property type="entry name" value="PRTase-like"/>
    <property type="match status" value="1"/>
</dbReference>
<reference evidence="2 3" key="1">
    <citation type="submission" date="2012-06" db="EMBL/GenBank/DDBJ databases">
        <title>Draft Genome Sequence of Lactobacillus pasteurii CRBIP 24.76T.</title>
        <authorList>
            <person name="Cousin S."/>
            <person name="Bouchier C."/>
            <person name="Loux V."/>
            <person name="Ma L."/>
            <person name="Creno S."/>
            <person name="Bizet C."/>
            <person name="Clermont D."/>
        </authorList>
    </citation>
    <scope>NUCLEOTIDE SEQUENCE [LARGE SCALE GENOMIC DNA]</scope>
    <source>
        <strain evidence="3">CRBIP 24.76T</strain>
    </source>
</reference>
<dbReference type="STRING" id="1423790.BN53_07500"/>
<dbReference type="CDD" id="cd06223">
    <property type="entry name" value="PRTases_typeI"/>
    <property type="match status" value="1"/>
</dbReference>
<dbReference type="AlphaFoldDB" id="I7J0W7"/>
<organism evidence="2 3">
    <name type="scientific">Lactobacillus pasteurii DSM 23907 = CRBIP 24.76</name>
    <dbReference type="NCBI Taxonomy" id="1423790"/>
    <lineage>
        <taxon>Bacteria</taxon>
        <taxon>Bacillati</taxon>
        <taxon>Bacillota</taxon>
        <taxon>Bacilli</taxon>
        <taxon>Lactobacillales</taxon>
        <taxon>Lactobacillaceae</taxon>
        <taxon>Lactobacillus</taxon>
    </lineage>
</organism>
<dbReference type="PATRIC" id="fig|1423790.3.peg.519"/>
<dbReference type="InterPro" id="IPR051910">
    <property type="entry name" value="ComF/GntX_DNA_util-trans"/>
</dbReference>
<evidence type="ECO:0000313" key="3">
    <source>
        <dbReference type="Proteomes" id="UP000009311"/>
    </source>
</evidence>
<proteinExistence type="inferred from homology"/>
<dbReference type="EMBL" id="CAKD01000024">
    <property type="protein sequence ID" value="CCI85922.1"/>
    <property type="molecule type" value="Genomic_DNA"/>
</dbReference>
<dbReference type="Gene3D" id="3.40.50.2020">
    <property type="match status" value="1"/>
</dbReference>
<evidence type="ECO:0000256" key="1">
    <source>
        <dbReference type="ARBA" id="ARBA00008007"/>
    </source>
</evidence>
<gene>
    <name evidence="2" type="ORF">BN53_07500</name>
</gene>
<protein>
    <submittedName>
        <fullName evidence="2">Competence protein</fullName>
    </submittedName>
</protein>
<evidence type="ECO:0000313" key="2">
    <source>
        <dbReference type="EMBL" id="CCI85922.1"/>
    </source>
</evidence>
<dbReference type="eggNOG" id="COG1040">
    <property type="taxonomic scope" value="Bacteria"/>
</dbReference>
<comment type="caution">
    <text evidence="2">The sequence shown here is derived from an EMBL/GenBank/DDBJ whole genome shotgun (WGS) entry which is preliminary data.</text>
</comment>
<dbReference type="Proteomes" id="UP000009311">
    <property type="component" value="Unassembled WGS sequence"/>
</dbReference>
<dbReference type="RefSeq" id="WP_009560484.1">
    <property type="nucleotide sequence ID" value="NZ_AYZN01000001.1"/>
</dbReference>
<dbReference type="InterPro" id="IPR000836">
    <property type="entry name" value="PRTase_dom"/>
</dbReference>
<dbReference type="OrthoDB" id="9779910at2"/>
<keyword evidence="3" id="KW-1185">Reference proteome</keyword>
<dbReference type="PANTHER" id="PTHR47505">
    <property type="entry name" value="DNA UTILIZATION PROTEIN YHGH"/>
    <property type="match status" value="1"/>
</dbReference>